<sequence>MDELLIVKYSFQKSPSAFRRDVTYISLLFLIPLTIGLAVSYLFKNSTDGVAESWDDFAQFRTNYQWFHPPIHPAFMQRPTDDMAELTSLSTVACLILSLIST</sequence>
<keyword evidence="1" id="KW-1133">Transmembrane helix</keyword>
<keyword evidence="1" id="KW-0472">Membrane</keyword>
<keyword evidence="1" id="KW-0812">Transmembrane</keyword>
<dbReference type="AlphaFoldDB" id="A0A2H6LKT2"/>
<name>A0A2H6LKT2_9NOSO</name>
<feature type="transmembrane region" description="Helical" evidence="1">
    <location>
        <begin position="21"/>
        <end position="43"/>
    </location>
</feature>
<accession>A0A2H6LKT2</accession>
<dbReference type="EMBL" id="BDGE01000060">
    <property type="protein sequence ID" value="GBE93829.1"/>
    <property type="molecule type" value="Genomic_DNA"/>
</dbReference>
<gene>
    <name evidence="2" type="ORF">NCWK1_3594</name>
</gene>
<comment type="caution">
    <text evidence="2">The sequence shown here is derived from an EMBL/GenBank/DDBJ whole genome shotgun (WGS) entry which is preliminary data.</text>
</comment>
<evidence type="ECO:0000313" key="2">
    <source>
        <dbReference type="EMBL" id="GBE93829.1"/>
    </source>
</evidence>
<evidence type="ECO:0000313" key="3">
    <source>
        <dbReference type="Proteomes" id="UP000236527"/>
    </source>
</evidence>
<proteinExistence type="predicted"/>
<keyword evidence="3" id="KW-1185">Reference proteome</keyword>
<reference evidence="3" key="1">
    <citation type="journal article" date="2018" name="Genome Announc.">
        <title>Draft Genome Sequence of the Nitrogen-Fixing and Hormogonia-Inducing Cyanobacterium Nostoc cycadae Strain WK-1, Isolated from the Coralloid Roots of Cycas revoluta.</title>
        <authorList>
            <person name="Kanesaki Y."/>
            <person name="Hirose M."/>
            <person name="Hirose Y."/>
            <person name="Fujisawa T."/>
            <person name="Nakamura Y."/>
            <person name="Watanabe S."/>
            <person name="Matsunaga S."/>
            <person name="Uchida H."/>
            <person name="Murakami A."/>
        </authorList>
    </citation>
    <scope>NUCLEOTIDE SEQUENCE [LARGE SCALE GENOMIC DNA]</scope>
    <source>
        <strain evidence="3">WK-1</strain>
    </source>
</reference>
<evidence type="ECO:0000256" key="1">
    <source>
        <dbReference type="SAM" id="Phobius"/>
    </source>
</evidence>
<organism evidence="2 3">
    <name type="scientific">Nostoc cycadae WK-1</name>
    <dbReference type="NCBI Taxonomy" id="1861711"/>
    <lineage>
        <taxon>Bacteria</taxon>
        <taxon>Bacillati</taxon>
        <taxon>Cyanobacteriota</taxon>
        <taxon>Cyanophyceae</taxon>
        <taxon>Nostocales</taxon>
        <taxon>Nostocaceae</taxon>
        <taxon>Nostoc</taxon>
    </lineage>
</organism>
<protein>
    <submittedName>
        <fullName evidence="2">Transposase</fullName>
    </submittedName>
</protein>
<dbReference type="Proteomes" id="UP000236527">
    <property type="component" value="Unassembled WGS sequence"/>
</dbReference>